<feature type="compositionally biased region" description="Polar residues" evidence="1">
    <location>
        <begin position="160"/>
        <end position="171"/>
    </location>
</feature>
<evidence type="ECO:0000256" key="2">
    <source>
        <dbReference type="SAM" id="Phobius"/>
    </source>
</evidence>
<accession>A0A3A2ZEL4</accession>
<evidence type="ECO:0000256" key="1">
    <source>
        <dbReference type="SAM" id="MobiDB-lite"/>
    </source>
</evidence>
<feature type="compositionally biased region" description="Basic and acidic residues" evidence="1">
    <location>
        <begin position="420"/>
        <end position="429"/>
    </location>
</feature>
<dbReference type="EMBL" id="MVGC01000217">
    <property type="protein sequence ID" value="RJE21598.1"/>
    <property type="molecule type" value="Genomic_DNA"/>
</dbReference>
<reference evidence="4" key="1">
    <citation type="submission" date="2017-02" db="EMBL/GenBank/DDBJ databases">
        <authorList>
            <person name="Tafer H."/>
            <person name="Lopandic K."/>
        </authorList>
    </citation>
    <scope>NUCLEOTIDE SEQUENCE [LARGE SCALE GENOMIC DNA]</scope>
    <source>
        <strain evidence="4">CBS 366.77</strain>
    </source>
</reference>
<evidence type="ECO:0000313" key="4">
    <source>
        <dbReference type="Proteomes" id="UP000266188"/>
    </source>
</evidence>
<keyword evidence="2" id="KW-0812">Transmembrane</keyword>
<organism evidence="3 4">
    <name type="scientific">Aspergillus sclerotialis</name>
    <dbReference type="NCBI Taxonomy" id="2070753"/>
    <lineage>
        <taxon>Eukaryota</taxon>
        <taxon>Fungi</taxon>
        <taxon>Dikarya</taxon>
        <taxon>Ascomycota</taxon>
        <taxon>Pezizomycotina</taxon>
        <taxon>Eurotiomycetes</taxon>
        <taxon>Eurotiomycetidae</taxon>
        <taxon>Eurotiales</taxon>
        <taxon>Aspergillaceae</taxon>
        <taxon>Aspergillus</taxon>
        <taxon>Aspergillus subgen. Polypaecilum</taxon>
    </lineage>
</organism>
<feature type="compositionally biased region" description="Polar residues" evidence="1">
    <location>
        <begin position="114"/>
        <end position="130"/>
    </location>
</feature>
<sequence length="443" mass="47145">MNGYVPSAYPTVGEGWPYQDATNDAAASASPNTGIEQYPWPSEYLTPTLTYGYGYESPTRPTDIIYSETPNTGVAKYGLPTSAEVPPEAVEPTSSSSSSSSIGVGSTSTTSVVNVPQTTAETQTSTENEVATSTSKAVASISISTSTTSGPISIPQSTTNTTTQLPQSPNHNDSDRKTKILLSTIIPVFSVLIILIAAAILFMRRRRRRRKTQSATDGGGTNTKVETQGTENGQYLPCDRQNWDIMPTGAHDIPFDGPIPGKAVMQVRQVAVDEVVTPSLPRSAPHSRAQSLHGGSSHNSLKGVDPPAQSRPGTATDGTHLPLLEKNLSTMENKETRPSITSNINTDQSYSSGNVADIHNDAVSDISDTSDGQMNADERDLRDVSPVSTISETWDEAYTMRYTSGQVAHVRVRSNRSVSRSRDTPRVGDEDGNGGGSVHGSPN</sequence>
<feature type="region of interest" description="Disordered" evidence="1">
    <location>
        <begin position="77"/>
        <end position="175"/>
    </location>
</feature>
<protein>
    <submittedName>
        <fullName evidence="3">Uncharacterized protein</fullName>
    </submittedName>
</protein>
<feature type="compositionally biased region" description="Polar residues" evidence="1">
    <location>
        <begin position="222"/>
        <end position="233"/>
    </location>
</feature>
<feature type="compositionally biased region" description="Polar residues" evidence="1">
    <location>
        <begin position="288"/>
        <end position="300"/>
    </location>
</feature>
<keyword evidence="4" id="KW-1185">Reference proteome</keyword>
<feature type="region of interest" description="Disordered" evidence="1">
    <location>
        <begin position="409"/>
        <end position="443"/>
    </location>
</feature>
<dbReference type="Proteomes" id="UP000266188">
    <property type="component" value="Unassembled WGS sequence"/>
</dbReference>
<feature type="compositionally biased region" description="Low complexity" evidence="1">
    <location>
        <begin position="131"/>
        <end position="159"/>
    </location>
</feature>
<comment type="caution">
    <text evidence="3">The sequence shown here is derived from an EMBL/GenBank/DDBJ whole genome shotgun (WGS) entry which is preliminary data.</text>
</comment>
<feature type="transmembrane region" description="Helical" evidence="2">
    <location>
        <begin position="180"/>
        <end position="203"/>
    </location>
</feature>
<name>A0A3A2ZEL4_9EURO</name>
<dbReference type="AlphaFoldDB" id="A0A3A2ZEL4"/>
<proteinExistence type="predicted"/>
<keyword evidence="2" id="KW-0472">Membrane</keyword>
<dbReference type="STRING" id="2070753.A0A3A2ZEL4"/>
<keyword evidence="2" id="KW-1133">Transmembrane helix</keyword>
<feature type="region of interest" description="Disordered" evidence="1">
    <location>
        <begin position="209"/>
        <end position="236"/>
    </location>
</feature>
<feature type="region of interest" description="Disordered" evidence="1">
    <location>
        <begin position="277"/>
        <end position="384"/>
    </location>
</feature>
<gene>
    <name evidence="3" type="ORF">PHISCL_06058</name>
</gene>
<feature type="compositionally biased region" description="Gly residues" evidence="1">
    <location>
        <begin position="433"/>
        <end position="443"/>
    </location>
</feature>
<evidence type="ECO:0000313" key="3">
    <source>
        <dbReference type="EMBL" id="RJE21598.1"/>
    </source>
</evidence>
<feature type="compositionally biased region" description="Low complexity" evidence="1">
    <location>
        <begin position="80"/>
        <end position="113"/>
    </location>
</feature>
<feature type="compositionally biased region" description="Polar residues" evidence="1">
    <location>
        <begin position="338"/>
        <end position="354"/>
    </location>
</feature>